<dbReference type="InterPro" id="IPR011006">
    <property type="entry name" value="CheY-like_superfamily"/>
</dbReference>
<dbReference type="InterPro" id="IPR050595">
    <property type="entry name" value="Bact_response_regulator"/>
</dbReference>
<keyword evidence="1 2" id="KW-0597">Phosphoprotein</keyword>
<evidence type="ECO:0000313" key="5">
    <source>
        <dbReference type="Proteomes" id="UP001162734"/>
    </source>
</evidence>
<dbReference type="SUPFAM" id="SSF52172">
    <property type="entry name" value="CheY-like"/>
    <property type="match status" value="1"/>
</dbReference>
<sequence length="133" mass="14677">MAHHPAILIIDDSLSALAHMYSALRNAGYRRIESAMDWSEVRGALPRGPYDLIVIDVNLPGMLSGDILAAQLRKDQRTAAAKIFFHSGLRERDLEALARRAHADGWMVKSDGVALAARVKELVPLPPEEPDRT</sequence>
<dbReference type="EMBL" id="AP025592">
    <property type="protein sequence ID" value="BDG08369.1"/>
    <property type="molecule type" value="Genomic_DNA"/>
</dbReference>
<gene>
    <name evidence="4" type="ORF">AMPC_14820</name>
</gene>
<dbReference type="InterPro" id="IPR001789">
    <property type="entry name" value="Sig_transdc_resp-reg_receiver"/>
</dbReference>
<dbReference type="Gene3D" id="3.40.50.2300">
    <property type="match status" value="1"/>
</dbReference>
<organism evidence="4 5">
    <name type="scientific">Anaeromyxobacter paludicola</name>
    <dbReference type="NCBI Taxonomy" id="2918171"/>
    <lineage>
        <taxon>Bacteria</taxon>
        <taxon>Pseudomonadati</taxon>
        <taxon>Myxococcota</taxon>
        <taxon>Myxococcia</taxon>
        <taxon>Myxococcales</taxon>
        <taxon>Cystobacterineae</taxon>
        <taxon>Anaeromyxobacteraceae</taxon>
        <taxon>Anaeromyxobacter</taxon>
    </lineage>
</organism>
<feature type="domain" description="Response regulatory" evidence="3">
    <location>
        <begin position="6"/>
        <end position="124"/>
    </location>
</feature>
<proteinExistence type="predicted"/>
<dbReference type="PROSITE" id="PS50110">
    <property type="entry name" value="RESPONSE_REGULATORY"/>
    <property type="match status" value="1"/>
</dbReference>
<dbReference type="PANTHER" id="PTHR44591">
    <property type="entry name" value="STRESS RESPONSE REGULATOR PROTEIN 1"/>
    <property type="match status" value="1"/>
</dbReference>
<name>A0ABN6N8L5_9BACT</name>
<dbReference type="Pfam" id="PF00072">
    <property type="entry name" value="Response_reg"/>
    <property type="match status" value="1"/>
</dbReference>
<dbReference type="PANTHER" id="PTHR44591:SF3">
    <property type="entry name" value="RESPONSE REGULATORY DOMAIN-CONTAINING PROTEIN"/>
    <property type="match status" value="1"/>
</dbReference>
<feature type="modified residue" description="4-aspartylphosphate" evidence="2">
    <location>
        <position position="56"/>
    </location>
</feature>
<dbReference type="Proteomes" id="UP001162734">
    <property type="component" value="Chromosome"/>
</dbReference>
<evidence type="ECO:0000259" key="3">
    <source>
        <dbReference type="PROSITE" id="PS50110"/>
    </source>
</evidence>
<keyword evidence="5" id="KW-1185">Reference proteome</keyword>
<protein>
    <recommendedName>
        <fullName evidence="3">Response regulatory domain-containing protein</fullName>
    </recommendedName>
</protein>
<reference evidence="5" key="1">
    <citation type="journal article" date="2022" name="Int. J. Syst. Evol. Microbiol.">
        <title>Anaeromyxobacter oryzae sp. nov., Anaeromyxobacter diazotrophicus sp. nov. and Anaeromyxobacter paludicola sp. nov., isolated from paddy soils.</title>
        <authorList>
            <person name="Itoh H."/>
            <person name="Xu Z."/>
            <person name="Mise K."/>
            <person name="Masuda Y."/>
            <person name="Ushijima N."/>
            <person name="Hayakawa C."/>
            <person name="Shiratori Y."/>
            <person name="Senoo K."/>
        </authorList>
    </citation>
    <scope>NUCLEOTIDE SEQUENCE [LARGE SCALE GENOMIC DNA]</scope>
    <source>
        <strain evidence="5">Red630</strain>
    </source>
</reference>
<evidence type="ECO:0000256" key="2">
    <source>
        <dbReference type="PROSITE-ProRule" id="PRU00169"/>
    </source>
</evidence>
<dbReference type="SMART" id="SM00448">
    <property type="entry name" value="REC"/>
    <property type="match status" value="1"/>
</dbReference>
<dbReference type="RefSeq" id="WP_248345549.1">
    <property type="nucleotide sequence ID" value="NZ_AP025592.1"/>
</dbReference>
<evidence type="ECO:0000256" key="1">
    <source>
        <dbReference type="ARBA" id="ARBA00022553"/>
    </source>
</evidence>
<evidence type="ECO:0000313" key="4">
    <source>
        <dbReference type="EMBL" id="BDG08369.1"/>
    </source>
</evidence>
<accession>A0ABN6N8L5</accession>